<dbReference type="NCBIfam" id="TIGR02772">
    <property type="entry name" value="Ku_bact"/>
    <property type="match status" value="1"/>
</dbReference>
<evidence type="ECO:0000256" key="2">
    <source>
        <dbReference type="ARBA" id="ARBA00023172"/>
    </source>
</evidence>
<dbReference type="SMART" id="SM00559">
    <property type="entry name" value="Ku78"/>
    <property type="match status" value="1"/>
</dbReference>
<dbReference type="EMBL" id="JAUZMY010000025">
    <property type="protein sequence ID" value="MEE2040058.1"/>
    <property type="molecule type" value="Genomic_DNA"/>
</dbReference>
<protein>
    <recommendedName>
        <fullName evidence="3">Non-homologous end joining protein Ku</fullName>
    </recommendedName>
</protein>
<dbReference type="Pfam" id="PF02735">
    <property type="entry name" value="Ku"/>
    <property type="match status" value="1"/>
</dbReference>
<evidence type="ECO:0000313" key="7">
    <source>
        <dbReference type="Proteomes" id="UP001356095"/>
    </source>
</evidence>
<keyword evidence="1 3" id="KW-0238">DNA-binding</keyword>
<sequence length="316" mass="35540">MASAVWTGTLAFGLVSVGVKMFAARERHGPTTHQFVRGTSSRVRYQRVNEDTGKPVDLADVVKGVQHGPDEDEYVFLEPEDLERIQPGRSKTLEIEGFIRAGDVAPLWFANTYYLGPDKSSAKPYRLLLRALGESGRAGLGRMIMRDREHLVLVTPQEGVLTASTLYWHDEVREPEDVMRPPAVDEVDGGDLELASQLIDAMVIDWDPVSYHDEYDRRLEQLVEAQATGSTVSYKQRTADEAGNVVALDDALRQSIRRRREDRRTKGRDRAPAPRRSRESTRRTKAELLERARDLGVQGRSKMSRDQLAEAVDRAG</sequence>
<evidence type="ECO:0000259" key="5">
    <source>
        <dbReference type="SMART" id="SM00559"/>
    </source>
</evidence>
<feature type="compositionally biased region" description="Basic and acidic residues" evidence="4">
    <location>
        <begin position="262"/>
        <end position="294"/>
    </location>
</feature>
<comment type="similarity">
    <text evidence="3">Belongs to the prokaryotic Ku family.</text>
</comment>
<dbReference type="PANTHER" id="PTHR41251:SF1">
    <property type="entry name" value="NON-HOMOLOGOUS END JOINING PROTEIN KU"/>
    <property type="match status" value="1"/>
</dbReference>
<evidence type="ECO:0000256" key="1">
    <source>
        <dbReference type="ARBA" id="ARBA00023125"/>
    </source>
</evidence>
<gene>
    <name evidence="3" type="primary">ku</name>
    <name evidence="6" type="ORF">Q8791_22840</name>
</gene>
<feature type="compositionally biased region" description="Basic and acidic residues" evidence="4">
    <location>
        <begin position="303"/>
        <end position="316"/>
    </location>
</feature>
<dbReference type="PIRSF" id="PIRSF006493">
    <property type="entry name" value="Prok_Ku"/>
    <property type="match status" value="1"/>
</dbReference>
<accession>A0ABU7KCU3</accession>
<organism evidence="6 7">
    <name type="scientific">Nocardiopsis codii</name>
    <dbReference type="NCBI Taxonomy" id="3065942"/>
    <lineage>
        <taxon>Bacteria</taxon>
        <taxon>Bacillati</taxon>
        <taxon>Actinomycetota</taxon>
        <taxon>Actinomycetes</taxon>
        <taxon>Streptosporangiales</taxon>
        <taxon>Nocardiopsidaceae</taxon>
        <taxon>Nocardiopsis</taxon>
    </lineage>
</organism>
<dbReference type="InterPro" id="IPR006164">
    <property type="entry name" value="DNA_bd_Ku70/Ku80"/>
</dbReference>
<keyword evidence="2 3" id="KW-0233">DNA recombination</keyword>
<dbReference type="PANTHER" id="PTHR41251">
    <property type="entry name" value="NON-HOMOLOGOUS END JOINING PROTEIN KU"/>
    <property type="match status" value="1"/>
</dbReference>
<dbReference type="RefSeq" id="WP_330093824.1">
    <property type="nucleotide sequence ID" value="NZ_JAUZMY010000025.1"/>
</dbReference>
<reference evidence="6 7" key="1">
    <citation type="submission" date="2023-08" db="EMBL/GenBank/DDBJ databases">
        <authorList>
            <person name="Girao M."/>
            <person name="Carvalho M.F."/>
        </authorList>
    </citation>
    <scope>NUCLEOTIDE SEQUENCE [LARGE SCALE GENOMIC DNA]</scope>
    <source>
        <strain evidence="6 7">CT-R113</strain>
    </source>
</reference>
<evidence type="ECO:0000313" key="6">
    <source>
        <dbReference type="EMBL" id="MEE2040058.1"/>
    </source>
</evidence>
<comment type="caution">
    <text evidence="6">The sequence shown here is derived from an EMBL/GenBank/DDBJ whole genome shotgun (WGS) entry which is preliminary data.</text>
</comment>
<proteinExistence type="inferred from homology"/>
<evidence type="ECO:0000256" key="4">
    <source>
        <dbReference type="SAM" id="MobiDB-lite"/>
    </source>
</evidence>
<keyword evidence="3" id="KW-0227">DNA damage</keyword>
<keyword evidence="7" id="KW-1185">Reference proteome</keyword>
<dbReference type="Proteomes" id="UP001356095">
    <property type="component" value="Unassembled WGS sequence"/>
</dbReference>
<name>A0ABU7KCU3_9ACTN</name>
<evidence type="ECO:0000256" key="3">
    <source>
        <dbReference type="HAMAP-Rule" id="MF_01875"/>
    </source>
</evidence>
<comment type="function">
    <text evidence="3">With LigD forms a non-homologous end joining (NHEJ) DNA repair enzyme, which repairs dsDNA breaks with reduced fidelity. Binds linear dsDNA with 5'- and 3'- overhangs but not closed circular dsDNA nor ssDNA. Recruits and stimulates the ligase activity of LigD.</text>
</comment>
<dbReference type="InterPro" id="IPR009187">
    <property type="entry name" value="Prok_Ku"/>
</dbReference>
<comment type="subunit">
    <text evidence="3">Homodimer. Interacts with LigD.</text>
</comment>
<dbReference type="SUPFAM" id="SSF100939">
    <property type="entry name" value="SPOC domain-like"/>
    <property type="match status" value="1"/>
</dbReference>
<dbReference type="HAMAP" id="MF_01875">
    <property type="entry name" value="Prokaryotic_Ku"/>
    <property type="match status" value="1"/>
</dbReference>
<dbReference type="InterPro" id="IPR016194">
    <property type="entry name" value="SPOC-like_C_dom_sf"/>
</dbReference>
<keyword evidence="3" id="KW-0234">DNA repair</keyword>
<feature type="region of interest" description="Disordered" evidence="4">
    <location>
        <begin position="256"/>
        <end position="316"/>
    </location>
</feature>
<dbReference type="Gene3D" id="2.40.290.10">
    <property type="match status" value="1"/>
</dbReference>
<feature type="domain" description="Ku" evidence="5">
    <location>
        <begin position="53"/>
        <end position="183"/>
    </location>
</feature>